<dbReference type="EMBL" id="JACGWM010000010">
    <property type="protein sequence ID" value="KAL0347850.1"/>
    <property type="molecule type" value="Genomic_DNA"/>
</dbReference>
<reference evidence="1" key="2">
    <citation type="journal article" date="2024" name="Plant">
        <title>Genomic evolution and insights into agronomic trait innovations of Sesamum species.</title>
        <authorList>
            <person name="Miao H."/>
            <person name="Wang L."/>
            <person name="Qu L."/>
            <person name="Liu H."/>
            <person name="Sun Y."/>
            <person name="Le M."/>
            <person name="Wang Q."/>
            <person name="Wei S."/>
            <person name="Zheng Y."/>
            <person name="Lin W."/>
            <person name="Duan Y."/>
            <person name="Cao H."/>
            <person name="Xiong S."/>
            <person name="Wang X."/>
            <person name="Wei L."/>
            <person name="Li C."/>
            <person name="Ma Q."/>
            <person name="Ju M."/>
            <person name="Zhao R."/>
            <person name="Li G."/>
            <person name="Mu C."/>
            <person name="Tian Q."/>
            <person name="Mei H."/>
            <person name="Zhang T."/>
            <person name="Gao T."/>
            <person name="Zhang H."/>
        </authorList>
    </citation>
    <scope>NUCLEOTIDE SEQUENCE</scope>
    <source>
        <strain evidence="1">KEN8</strain>
    </source>
</reference>
<protein>
    <submittedName>
        <fullName evidence="1">Uncharacterized protein</fullName>
    </submittedName>
</protein>
<accession>A0AAW2NVG0</accession>
<evidence type="ECO:0000313" key="1">
    <source>
        <dbReference type="EMBL" id="KAL0347850.1"/>
    </source>
</evidence>
<sequence length="104" mass="12150">MAEGSSVHIHCVQMLSFMEKLEDLKAAIENDTYIDVFLQSFIPSYNPFVVNFNMNGLEKYIPELINMLIQFEATIKRLEPAFMFWGGFNFQEGQEDPMLEEEEE</sequence>
<proteinExistence type="predicted"/>
<dbReference type="AlphaFoldDB" id="A0AAW2NVG0"/>
<organism evidence="1">
    <name type="scientific">Sesamum calycinum</name>
    <dbReference type="NCBI Taxonomy" id="2727403"/>
    <lineage>
        <taxon>Eukaryota</taxon>
        <taxon>Viridiplantae</taxon>
        <taxon>Streptophyta</taxon>
        <taxon>Embryophyta</taxon>
        <taxon>Tracheophyta</taxon>
        <taxon>Spermatophyta</taxon>
        <taxon>Magnoliopsida</taxon>
        <taxon>eudicotyledons</taxon>
        <taxon>Gunneridae</taxon>
        <taxon>Pentapetalae</taxon>
        <taxon>asterids</taxon>
        <taxon>lamiids</taxon>
        <taxon>Lamiales</taxon>
        <taxon>Pedaliaceae</taxon>
        <taxon>Sesamum</taxon>
    </lineage>
</organism>
<comment type="caution">
    <text evidence="1">The sequence shown here is derived from an EMBL/GenBank/DDBJ whole genome shotgun (WGS) entry which is preliminary data.</text>
</comment>
<gene>
    <name evidence="1" type="ORF">Scaly_1801000</name>
</gene>
<reference evidence="1" key="1">
    <citation type="submission" date="2020-06" db="EMBL/GenBank/DDBJ databases">
        <authorList>
            <person name="Li T."/>
            <person name="Hu X."/>
            <person name="Zhang T."/>
            <person name="Song X."/>
            <person name="Zhang H."/>
            <person name="Dai N."/>
            <person name="Sheng W."/>
            <person name="Hou X."/>
            <person name="Wei L."/>
        </authorList>
    </citation>
    <scope>NUCLEOTIDE SEQUENCE</scope>
    <source>
        <strain evidence="1">KEN8</strain>
        <tissue evidence="1">Leaf</tissue>
    </source>
</reference>
<name>A0AAW2NVG0_9LAMI</name>